<evidence type="ECO:0000256" key="1">
    <source>
        <dbReference type="SAM" id="SignalP"/>
    </source>
</evidence>
<proteinExistence type="predicted"/>
<evidence type="ECO:0000313" key="2">
    <source>
        <dbReference type="EMBL" id="KAK9663762.1"/>
    </source>
</evidence>
<gene>
    <name evidence="2" type="ORF">K7432_017944</name>
</gene>
<feature type="signal peptide" evidence="1">
    <location>
        <begin position="1"/>
        <end position="20"/>
    </location>
</feature>
<evidence type="ECO:0000313" key="3">
    <source>
        <dbReference type="Proteomes" id="UP001479436"/>
    </source>
</evidence>
<name>A0ABR2VJY7_9FUNG</name>
<keyword evidence="1" id="KW-0732">Signal</keyword>
<reference evidence="2 3" key="1">
    <citation type="submission" date="2023-04" db="EMBL/GenBank/DDBJ databases">
        <title>Genome of Basidiobolus ranarum AG-B5.</title>
        <authorList>
            <person name="Stajich J.E."/>
            <person name="Carter-House D."/>
            <person name="Gryganskyi A."/>
        </authorList>
    </citation>
    <scope>NUCLEOTIDE SEQUENCE [LARGE SCALE GENOMIC DNA]</scope>
    <source>
        <strain evidence="2 3">AG-B5</strain>
    </source>
</reference>
<organism evidence="2 3">
    <name type="scientific">Basidiobolus ranarum</name>
    <dbReference type="NCBI Taxonomy" id="34480"/>
    <lineage>
        <taxon>Eukaryota</taxon>
        <taxon>Fungi</taxon>
        <taxon>Fungi incertae sedis</taxon>
        <taxon>Zoopagomycota</taxon>
        <taxon>Entomophthoromycotina</taxon>
        <taxon>Basidiobolomycetes</taxon>
        <taxon>Basidiobolales</taxon>
        <taxon>Basidiobolaceae</taxon>
        <taxon>Basidiobolus</taxon>
    </lineage>
</organism>
<feature type="chain" id="PRO_5045909403" evidence="1">
    <location>
        <begin position="21"/>
        <end position="96"/>
    </location>
</feature>
<dbReference type="Proteomes" id="UP001479436">
    <property type="component" value="Unassembled WGS sequence"/>
</dbReference>
<sequence length="96" mass="10551">MHLSSTLFSVIVATLVSGQAEFPFERNGECIEKCSLSTGSKLVDGFTVDPKSPNFMKSLDLYCDKTGPNYNAYMNEAMECMGACPQAELDGFMKNF</sequence>
<dbReference type="EMBL" id="JASJQH010011600">
    <property type="protein sequence ID" value="KAK9663762.1"/>
    <property type="molecule type" value="Genomic_DNA"/>
</dbReference>
<comment type="caution">
    <text evidence="2">The sequence shown here is derived from an EMBL/GenBank/DDBJ whole genome shotgun (WGS) entry which is preliminary data.</text>
</comment>
<protein>
    <submittedName>
        <fullName evidence="2">Uncharacterized protein</fullName>
    </submittedName>
</protein>
<feature type="non-terminal residue" evidence="2">
    <location>
        <position position="96"/>
    </location>
</feature>
<accession>A0ABR2VJY7</accession>
<keyword evidence="3" id="KW-1185">Reference proteome</keyword>